<keyword evidence="3 6" id="KW-0812">Transmembrane</keyword>
<feature type="domain" description="MacB-like periplasmic core" evidence="8">
    <location>
        <begin position="20"/>
        <end position="245"/>
    </location>
</feature>
<feature type="transmembrane region" description="Helical" evidence="6">
    <location>
        <begin position="717"/>
        <end position="737"/>
    </location>
</feature>
<dbReference type="Pfam" id="PF02687">
    <property type="entry name" value="FtsX"/>
    <property type="match status" value="2"/>
</dbReference>
<gene>
    <name evidence="9" type="ORF">GM418_13390</name>
</gene>
<sequence length="788" mass="88548">MNITDIKIAFRNILKNKIESSISILGLGIGLGCIFILGVLIIHEHSYDRFIPDHKNVYRVVEDTDPRTPYPLAPSIQDKIPGIHDFFRFYQTNQVQIKNSGNRVIEEDLFAFADNNFFSLLNTKFKYGKAAVSPTEIAISEDMAKKYFKTQNVLGASLNVKLKDNFLPLTICGVYENFPGNSTLHPEFVGNIELSEQVLGLSQRMFGEYGSTQNDYQNWDNNYFYSYLFLSPGTRPETVSSKIKDLMVSFDAEKYKETEYRLQPATDIYLDSNNLTGNIYSRTGNANELKYYIGIALVILFIAILNYIFLTKAKILSRLTEIGAKKALGASNNIIRKQVLLESNMISALSLMPAAIIIITGIPFINSTLQKTVGEEVFGMWQTWGMLVAVTLLTGTLSGIFIGTNISRTSAVVLLTGKMQRQQKSHKLNHSFLSFHFAIFIILVVSVFTFKKQINYGLTNFKSIDPNNVLVCELNSPELQKQAQVIQNELEQNPNVISTAGSSFIPPFNAFLPIKLRTEEETVRFDGLIMGKGMIPLLGMEIIDGEAFGEFKQDGRTNIIINESTALEYDIKAGDLLNGFTVRGIVKDFNAHSLHSLIQPMVILQQHPEKMRLLAVKTNGKNDKSIIETIDRLVSQISPESVSEVTYLTDQINQFYEREQNQAKLITAFSLLSISLAIMGLFGVVLITISKRTKEIGIRKVNGARVTEVVEMLNKDFLTWVIIAVVIAVPAAWYAMHRWLENFAYQTSLSWWLFAIAGVLALAIALLTVSFQSYKAATRNPVDSLRYE</sequence>
<evidence type="ECO:0000256" key="2">
    <source>
        <dbReference type="ARBA" id="ARBA00022475"/>
    </source>
</evidence>
<dbReference type="KEGG" id="mcos:GM418_13390"/>
<dbReference type="InterPro" id="IPR003838">
    <property type="entry name" value="ABC3_permease_C"/>
</dbReference>
<keyword evidence="4 6" id="KW-1133">Transmembrane helix</keyword>
<dbReference type="Proteomes" id="UP000428260">
    <property type="component" value="Chromosome"/>
</dbReference>
<dbReference type="InterPro" id="IPR025857">
    <property type="entry name" value="MacB_PCD"/>
</dbReference>
<feature type="transmembrane region" description="Helical" evidence="6">
    <location>
        <begin position="385"/>
        <end position="407"/>
    </location>
</feature>
<accession>A0A6I6JU81</accession>
<protein>
    <submittedName>
        <fullName evidence="9">FtsX-like permease family protein</fullName>
    </submittedName>
</protein>
<feature type="domain" description="ABC3 transporter permease C-terminal" evidence="7">
    <location>
        <begin position="294"/>
        <end position="403"/>
    </location>
</feature>
<evidence type="ECO:0000256" key="1">
    <source>
        <dbReference type="ARBA" id="ARBA00004651"/>
    </source>
</evidence>
<evidence type="ECO:0000259" key="7">
    <source>
        <dbReference type="Pfam" id="PF02687"/>
    </source>
</evidence>
<evidence type="ECO:0000259" key="8">
    <source>
        <dbReference type="Pfam" id="PF12704"/>
    </source>
</evidence>
<evidence type="ECO:0000256" key="6">
    <source>
        <dbReference type="SAM" id="Phobius"/>
    </source>
</evidence>
<dbReference type="AlphaFoldDB" id="A0A6I6JU81"/>
<keyword evidence="2" id="KW-1003">Cell membrane</keyword>
<dbReference type="GO" id="GO:0005886">
    <property type="term" value="C:plasma membrane"/>
    <property type="evidence" value="ECO:0007669"/>
    <property type="project" value="UniProtKB-SubCell"/>
</dbReference>
<dbReference type="PROSITE" id="PS51257">
    <property type="entry name" value="PROKAR_LIPOPROTEIN"/>
    <property type="match status" value="1"/>
</dbReference>
<evidence type="ECO:0000256" key="5">
    <source>
        <dbReference type="ARBA" id="ARBA00023136"/>
    </source>
</evidence>
<dbReference type="PANTHER" id="PTHR30572:SF18">
    <property type="entry name" value="ABC-TYPE MACROLIDE FAMILY EXPORT SYSTEM PERMEASE COMPONENT 2"/>
    <property type="match status" value="1"/>
</dbReference>
<feature type="transmembrane region" description="Helical" evidence="6">
    <location>
        <begin position="428"/>
        <end position="450"/>
    </location>
</feature>
<keyword evidence="5 6" id="KW-0472">Membrane</keyword>
<feature type="transmembrane region" description="Helical" evidence="6">
    <location>
        <begin position="345"/>
        <end position="365"/>
    </location>
</feature>
<dbReference type="EMBL" id="CP046401">
    <property type="protein sequence ID" value="QGY44620.1"/>
    <property type="molecule type" value="Genomic_DNA"/>
</dbReference>
<dbReference type="GO" id="GO:0022857">
    <property type="term" value="F:transmembrane transporter activity"/>
    <property type="evidence" value="ECO:0007669"/>
    <property type="project" value="TreeGrafter"/>
</dbReference>
<feature type="transmembrane region" description="Helical" evidence="6">
    <location>
        <begin position="665"/>
        <end position="689"/>
    </location>
</feature>
<name>A0A6I6JU81_9BACT</name>
<keyword evidence="10" id="KW-1185">Reference proteome</keyword>
<comment type="subcellular location">
    <subcellularLocation>
        <location evidence="1">Cell membrane</location>
        <topology evidence="1">Multi-pass membrane protein</topology>
    </subcellularLocation>
</comment>
<proteinExistence type="predicted"/>
<evidence type="ECO:0000313" key="10">
    <source>
        <dbReference type="Proteomes" id="UP000428260"/>
    </source>
</evidence>
<evidence type="ECO:0000256" key="3">
    <source>
        <dbReference type="ARBA" id="ARBA00022692"/>
    </source>
</evidence>
<feature type="transmembrane region" description="Helical" evidence="6">
    <location>
        <begin position="291"/>
        <end position="310"/>
    </location>
</feature>
<organism evidence="9 10">
    <name type="scientific">Maribellus comscasis</name>
    <dbReference type="NCBI Taxonomy" id="2681766"/>
    <lineage>
        <taxon>Bacteria</taxon>
        <taxon>Pseudomonadati</taxon>
        <taxon>Bacteroidota</taxon>
        <taxon>Bacteroidia</taxon>
        <taxon>Marinilabiliales</taxon>
        <taxon>Prolixibacteraceae</taxon>
        <taxon>Maribellus</taxon>
    </lineage>
</organism>
<feature type="domain" description="ABC3 transporter permease C-terminal" evidence="7">
    <location>
        <begin position="668"/>
        <end position="781"/>
    </location>
</feature>
<feature type="transmembrane region" description="Helical" evidence="6">
    <location>
        <begin position="21"/>
        <end position="42"/>
    </location>
</feature>
<reference evidence="9 10" key="1">
    <citation type="submission" date="2019-11" db="EMBL/GenBank/DDBJ databases">
        <authorList>
            <person name="Zheng R.K."/>
            <person name="Sun C.M."/>
        </authorList>
    </citation>
    <scope>NUCLEOTIDE SEQUENCE [LARGE SCALE GENOMIC DNA]</scope>
    <source>
        <strain evidence="9 10">WC007</strain>
    </source>
</reference>
<dbReference type="InterPro" id="IPR050250">
    <property type="entry name" value="Macrolide_Exporter_MacB"/>
</dbReference>
<dbReference type="PANTHER" id="PTHR30572">
    <property type="entry name" value="MEMBRANE COMPONENT OF TRANSPORTER-RELATED"/>
    <property type="match status" value="1"/>
</dbReference>
<evidence type="ECO:0000313" key="9">
    <source>
        <dbReference type="EMBL" id="QGY44620.1"/>
    </source>
</evidence>
<evidence type="ECO:0000256" key="4">
    <source>
        <dbReference type="ARBA" id="ARBA00022989"/>
    </source>
</evidence>
<dbReference type="Pfam" id="PF12704">
    <property type="entry name" value="MacB_PCD"/>
    <property type="match status" value="1"/>
</dbReference>
<feature type="transmembrane region" description="Helical" evidence="6">
    <location>
        <begin position="749"/>
        <end position="769"/>
    </location>
</feature>